<name>A0A0B0N2K9_GOSAR</name>
<keyword evidence="2" id="KW-1185">Reference proteome</keyword>
<comment type="caution">
    <text evidence="1">The sequence shown here is derived from an EMBL/GenBank/DDBJ whole genome shotgun (WGS) entry which is preliminary data.</text>
</comment>
<protein>
    <submittedName>
        <fullName evidence="1">Uncharacterized protein</fullName>
    </submittedName>
</protein>
<reference evidence="2" key="1">
    <citation type="submission" date="2014-09" db="EMBL/GenBank/DDBJ databases">
        <authorList>
            <person name="Mudge J."/>
            <person name="Ramaraj T."/>
            <person name="Lindquist I.E."/>
            <person name="Bharti A.K."/>
            <person name="Sundararajan A."/>
            <person name="Cameron C.T."/>
            <person name="Woodward J.E."/>
            <person name="May G.D."/>
            <person name="Brubaker C."/>
            <person name="Broadhvest J."/>
            <person name="Wilkins T.A."/>
        </authorList>
    </citation>
    <scope>NUCLEOTIDE SEQUENCE</scope>
    <source>
        <strain evidence="2">cv. AKA8401</strain>
    </source>
</reference>
<evidence type="ECO:0000313" key="2">
    <source>
        <dbReference type="Proteomes" id="UP000032142"/>
    </source>
</evidence>
<gene>
    <name evidence="1" type="ORF">F383_34493</name>
</gene>
<accession>A0A0B0N2K9</accession>
<proteinExistence type="predicted"/>
<sequence>MLISYFGPFSPFWPVSCSFCSPMLS</sequence>
<dbReference type="Proteomes" id="UP000032142">
    <property type="component" value="Unassembled WGS sequence"/>
</dbReference>
<evidence type="ECO:0000313" key="1">
    <source>
        <dbReference type="EMBL" id="KHG07255.1"/>
    </source>
</evidence>
<organism evidence="1 2">
    <name type="scientific">Gossypium arboreum</name>
    <name type="common">Tree cotton</name>
    <name type="synonym">Gossypium nanking</name>
    <dbReference type="NCBI Taxonomy" id="29729"/>
    <lineage>
        <taxon>Eukaryota</taxon>
        <taxon>Viridiplantae</taxon>
        <taxon>Streptophyta</taxon>
        <taxon>Embryophyta</taxon>
        <taxon>Tracheophyta</taxon>
        <taxon>Spermatophyta</taxon>
        <taxon>Magnoliopsida</taxon>
        <taxon>eudicotyledons</taxon>
        <taxon>Gunneridae</taxon>
        <taxon>Pentapetalae</taxon>
        <taxon>rosids</taxon>
        <taxon>malvids</taxon>
        <taxon>Malvales</taxon>
        <taxon>Malvaceae</taxon>
        <taxon>Malvoideae</taxon>
        <taxon>Gossypium</taxon>
    </lineage>
</organism>
<dbReference type="EMBL" id="JRRC01470900">
    <property type="protein sequence ID" value="KHG07255.1"/>
    <property type="molecule type" value="Genomic_DNA"/>
</dbReference>
<dbReference type="AlphaFoldDB" id="A0A0B0N2K9"/>